<feature type="region of interest" description="Disordered" evidence="1">
    <location>
        <begin position="1"/>
        <end position="34"/>
    </location>
</feature>
<dbReference type="OrthoDB" id="5980074at2759"/>
<evidence type="ECO:0000256" key="1">
    <source>
        <dbReference type="SAM" id="MobiDB-lite"/>
    </source>
</evidence>
<accession>A0A183DT11</accession>
<dbReference type="InterPro" id="IPR027417">
    <property type="entry name" value="P-loop_NTPase"/>
</dbReference>
<evidence type="ECO:0000313" key="4">
    <source>
        <dbReference type="WBParaSite" id="GPUH_0001186601-mRNA-1"/>
    </source>
</evidence>
<proteinExistence type="predicted"/>
<keyword evidence="3" id="KW-1185">Reference proteome</keyword>
<sequence>MIDEEENDESFLSSGADQQSTSHASAGAATPEPPDNAIRILRKFFGHKSFRPLQWSVIENALNGMDQVVVMST</sequence>
<evidence type="ECO:0000313" key="3">
    <source>
        <dbReference type="Proteomes" id="UP000271098"/>
    </source>
</evidence>
<evidence type="ECO:0000313" key="2">
    <source>
        <dbReference type="EMBL" id="VDN19379.1"/>
    </source>
</evidence>
<dbReference type="EMBL" id="UYRT01078851">
    <property type="protein sequence ID" value="VDN19379.1"/>
    <property type="molecule type" value="Genomic_DNA"/>
</dbReference>
<reference evidence="4" key="1">
    <citation type="submission" date="2016-06" db="UniProtKB">
        <authorList>
            <consortium name="WormBaseParasite"/>
        </authorList>
    </citation>
    <scope>IDENTIFICATION</scope>
</reference>
<dbReference type="WBParaSite" id="GPUH_0001186601-mRNA-1">
    <property type="protein sequence ID" value="GPUH_0001186601-mRNA-1"/>
    <property type="gene ID" value="GPUH_0001186601"/>
</dbReference>
<organism evidence="4">
    <name type="scientific">Gongylonema pulchrum</name>
    <dbReference type="NCBI Taxonomy" id="637853"/>
    <lineage>
        <taxon>Eukaryota</taxon>
        <taxon>Metazoa</taxon>
        <taxon>Ecdysozoa</taxon>
        <taxon>Nematoda</taxon>
        <taxon>Chromadorea</taxon>
        <taxon>Rhabditida</taxon>
        <taxon>Spirurina</taxon>
        <taxon>Spiruromorpha</taxon>
        <taxon>Spiruroidea</taxon>
        <taxon>Gongylonematidae</taxon>
        <taxon>Gongylonema</taxon>
    </lineage>
</organism>
<dbReference type="Proteomes" id="UP000271098">
    <property type="component" value="Unassembled WGS sequence"/>
</dbReference>
<feature type="compositionally biased region" description="Polar residues" evidence="1">
    <location>
        <begin position="10"/>
        <end position="24"/>
    </location>
</feature>
<reference evidence="2 3" key="2">
    <citation type="submission" date="2018-11" db="EMBL/GenBank/DDBJ databases">
        <authorList>
            <consortium name="Pathogen Informatics"/>
        </authorList>
    </citation>
    <scope>NUCLEOTIDE SEQUENCE [LARGE SCALE GENOMIC DNA]</scope>
</reference>
<gene>
    <name evidence="2" type="ORF">GPUH_LOCUS11852</name>
</gene>
<dbReference type="AlphaFoldDB" id="A0A183DT11"/>
<name>A0A183DT11_9BILA</name>
<dbReference type="Gene3D" id="3.40.50.300">
    <property type="entry name" value="P-loop containing nucleotide triphosphate hydrolases"/>
    <property type="match status" value="1"/>
</dbReference>
<protein>
    <submittedName>
        <fullName evidence="4">ABC transporter ATP-binding protein</fullName>
    </submittedName>
</protein>